<evidence type="ECO:0000313" key="1">
    <source>
        <dbReference type="EMBL" id="MDC3422789.1"/>
    </source>
</evidence>
<proteinExistence type="predicted"/>
<gene>
    <name evidence="1" type="ORF">NC661_20770</name>
</gene>
<dbReference type="Gene3D" id="4.10.280.10">
    <property type="entry name" value="Helix-loop-helix DNA-binding domain"/>
    <property type="match status" value="1"/>
</dbReference>
<dbReference type="EMBL" id="JAMQJZ010000029">
    <property type="protein sequence ID" value="MDC3422789.1"/>
    <property type="molecule type" value="Genomic_DNA"/>
</dbReference>
<name>A0A9X3WST9_9BACI</name>
<dbReference type="GO" id="GO:0046983">
    <property type="term" value="F:protein dimerization activity"/>
    <property type="evidence" value="ECO:0007669"/>
    <property type="project" value="InterPro"/>
</dbReference>
<keyword evidence="2" id="KW-1185">Reference proteome</keyword>
<organism evidence="1 2">
    <name type="scientific">Aquibacillus koreensis</name>
    <dbReference type="NCBI Taxonomy" id="279446"/>
    <lineage>
        <taxon>Bacteria</taxon>
        <taxon>Bacillati</taxon>
        <taxon>Bacillota</taxon>
        <taxon>Bacilli</taxon>
        <taxon>Bacillales</taxon>
        <taxon>Bacillaceae</taxon>
        <taxon>Aquibacillus</taxon>
    </lineage>
</organism>
<accession>A0A9X3WST9</accession>
<dbReference type="GO" id="GO:0043937">
    <property type="term" value="P:regulation of sporulation"/>
    <property type="evidence" value="ECO:0007669"/>
    <property type="project" value="InterPro"/>
</dbReference>
<dbReference type="InterPro" id="IPR037208">
    <property type="entry name" value="Spo0E-like_sf"/>
</dbReference>
<sequence>MLSCLEKRIEEVRAHMYEAYAQNVNYENVLEISQELDRLLNKLTTQGN</sequence>
<dbReference type="Pfam" id="PF09388">
    <property type="entry name" value="SpoOE-like"/>
    <property type="match status" value="1"/>
</dbReference>
<dbReference type="Proteomes" id="UP001145072">
    <property type="component" value="Unassembled WGS sequence"/>
</dbReference>
<reference evidence="1" key="1">
    <citation type="submission" date="2022-06" db="EMBL/GenBank/DDBJ databases">
        <title>Aquibacillus sp. a new bacterium isolated from soil saline samples.</title>
        <authorList>
            <person name="Galisteo C."/>
            <person name="De La Haba R."/>
            <person name="Sanchez-Porro C."/>
            <person name="Ventosa A."/>
        </authorList>
    </citation>
    <scope>NUCLEOTIDE SEQUENCE</scope>
    <source>
        <strain evidence="1">JCM 12387</strain>
    </source>
</reference>
<dbReference type="RefSeq" id="WP_259867813.1">
    <property type="nucleotide sequence ID" value="NZ_JAMQJZ010000029.1"/>
</dbReference>
<dbReference type="InterPro" id="IPR018540">
    <property type="entry name" value="Spo0E-like"/>
</dbReference>
<dbReference type="SUPFAM" id="SSF140500">
    <property type="entry name" value="BAS1536-like"/>
    <property type="match status" value="1"/>
</dbReference>
<evidence type="ECO:0000313" key="2">
    <source>
        <dbReference type="Proteomes" id="UP001145072"/>
    </source>
</evidence>
<comment type="caution">
    <text evidence="1">The sequence shown here is derived from an EMBL/GenBank/DDBJ whole genome shotgun (WGS) entry which is preliminary data.</text>
</comment>
<dbReference type="AlphaFoldDB" id="A0A9X3WST9"/>
<dbReference type="InterPro" id="IPR036638">
    <property type="entry name" value="HLH_DNA-bd_sf"/>
</dbReference>
<protein>
    <submittedName>
        <fullName evidence="1">Aspartyl-phosphate phosphatase Spo0E family protein</fullName>
    </submittedName>
</protein>